<evidence type="ECO:0000313" key="1">
    <source>
        <dbReference type="EMBL" id="KPA87847.1"/>
    </source>
</evidence>
<sequence>MPGITLTTHWQKPLTLALDKSQLLALKQYLQDGRESTLRIGAYTFRCMDGYLHFANGGAPGKYYFEMSIDEIVTTIDQAIAADS</sequence>
<keyword evidence="2" id="KW-1185">Reference proteome</keyword>
<evidence type="ECO:0000313" key="2">
    <source>
        <dbReference type="Proteomes" id="UP000037931"/>
    </source>
</evidence>
<dbReference type="AlphaFoldDB" id="A0A0M9GCU4"/>
<gene>
    <name evidence="1" type="ORF">PF66_05805</name>
</gene>
<dbReference type="OrthoDB" id="7027972at2"/>
<dbReference type="RefSeq" id="WP_054064514.1">
    <property type="nucleotide sequence ID" value="NZ_JSYZ01000026.1"/>
</dbReference>
<comment type="caution">
    <text evidence="1">The sequence shown here is derived from an EMBL/GenBank/DDBJ whole genome shotgun (WGS) entry which is preliminary data.</text>
</comment>
<organism evidence="1 2">
    <name type="scientific">Pseudomonas asplenii</name>
    <dbReference type="NCBI Taxonomy" id="53407"/>
    <lineage>
        <taxon>Bacteria</taxon>
        <taxon>Pseudomonadati</taxon>
        <taxon>Pseudomonadota</taxon>
        <taxon>Gammaproteobacteria</taxon>
        <taxon>Pseudomonadales</taxon>
        <taxon>Pseudomonadaceae</taxon>
        <taxon>Pseudomonas</taxon>
    </lineage>
</organism>
<dbReference type="STRING" id="50340.PF66_05805"/>
<accession>A0A0M9GCU4</accession>
<dbReference type="PATRIC" id="fig|50340.43.peg.3517"/>
<dbReference type="EMBL" id="JSYZ01000026">
    <property type="protein sequence ID" value="KPA87847.1"/>
    <property type="molecule type" value="Genomic_DNA"/>
</dbReference>
<name>A0A0M9GCU4_9PSED</name>
<reference evidence="1 2" key="1">
    <citation type="journal article" date="2015" name="PLoS ONE">
        <title>Rice-Infecting Pseudomonas Genomes Are Highly Accessorized and Harbor Multiple Putative Virulence Mechanisms to Cause Sheath Brown Rot.</title>
        <authorList>
            <person name="Quibod I.L."/>
            <person name="Grande G."/>
            <person name="Oreiro E.G."/>
            <person name="Borja F.N."/>
            <person name="Dossa G.S."/>
            <person name="Mauleon R."/>
            <person name="Cruz C.V."/>
            <person name="Oliva R."/>
        </authorList>
    </citation>
    <scope>NUCLEOTIDE SEQUENCE [LARGE SCALE GENOMIC DNA]</scope>
    <source>
        <strain evidence="1 2">IRRI 6609</strain>
    </source>
</reference>
<protein>
    <submittedName>
        <fullName evidence="1">Uncharacterized protein</fullName>
    </submittedName>
</protein>
<dbReference type="Proteomes" id="UP000037931">
    <property type="component" value="Unassembled WGS sequence"/>
</dbReference>
<proteinExistence type="predicted"/>